<dbReference type="EMBL" id="RKST01000015">
    <property type="protein sequence ID" value="RUM96883.1"/>
    <property type="molecule type" value="Genomic_DNA"/>
</dbReference>
<gene>
    <name evidence="2" type="ORF">EET67_15200</name>
</gene>
<proteinExistence type="predicted"/>
<dbReference type="AlphaFoldDB" id="A0A432V3S7"/>
<dbReference type="RefSeq" id="WP_128627384.1">
    <property type="nucleotide sequence ID" value="NZ_RKST01000015.1"/>
</dbReference>
<keyword evidence="3" id="KW-1185">Reference proteome</keyword>
<name>A0A432V3S7_9HYPH</name>
<dbReference type="InterPro" id="IPR036393">
    <property type="entry name" value="AceGlu_kinase-like_sf"/>
</dbReference>
<dbReference type="Pfam" id="PF00696">
    <property type="entry name" value="AA_kinase"/>
    <property type="match status" value="1"/>
</dbReference>
<feature type="domain" description="Aspartate/glutamate/uridylate kinase" evidence="1">
    <location>
        <begin position="3"/>
        <end position="145"/>
    </location>
</feature>
<dbReference type="SUPFAM" id="SSF53633">
    <property type="entry name" value="Carbamate kinase-like"/>
    <property type="match status" value="1"/>
</dbReference>
<dbReference type="OrthoDB" id="6683219at2"/>
<sequence length="210" mass="22143">MKPLVVKLGGSTAYHVEMKSWIGAIAQAAMPLVVVPGGGPFADQVRNAQARMRFSDRAAHFMAILAMEQMGFALAEMHPRLVPARSLADMGSALSAGKIPVWLPYELCRGAGDIPESWDMTSDSLGAWLAGRIGARSLLLIKQTDACADSVEHLAERGIVDALLPDMLGGGTDLYIAGPRSLQDAAPTLAAGRIPGTRIPQSRNLTKGAA</sequence>
<evidence type="ECO:0000259" key="1">
    <source>
        <dbReference type="Pfam" id="PF00696"/>
    </source>
</evidence>
<dbReference type="Proteomes" id="UP000281647">
    <property type="component" value="Unassembled WGS sequence"/>
</dbReference>
<protein>
    <submittedName>
        <fullName evidence="2">Dihydroneopterin aldolase</fullName>
    </submittedName>
</protein>
<dbReference type="InterPro" id="IPR001048">
    <property type="entry name" value="Asp/Glu/Uridylate_kinase"/>
</dbReference>
<reference evidence="2 3" key="1">
    <citation type="submission" date="2018-11" db="EMBL/GenBank/DDBJ databases">
        <title>Pseudaminobacter arsenicus sp. nov., an arsenic-resistant bacterium isolated from arsenic-rich aquifers.</title>
        <authorList>
            <person name="Mu Y."/>
        </authorList>
    </citation>
    <scope>NUCLEOTIDE SEQUENCE [LARGE SCALE GENOMIC DNA]</scope>
    <source>
        <strain evidence="2 3">CB3</strain>
    </source>
</reference>
<evidence type="ECO:0000313" key="2">
    <source>
        <dbReference type="EMBL" id="RUM96883.1"/>
    </source>
</evidence>
<accession>A0A432V3S7</accession>
<dbReference type="Gene3D" id="3.40.1160.10">
    <property type="entry name" value="Acetylglutamate kinase-like"/>
    <property type="match status" value="1"/>
</dbReference>
<organism evidence="2 3">
    <name type="scientific">Borborobacter arsenicus</name>
    <dbReference type="NCBI Taxonomy" id="1851146"/>
    <lineage>
        <taxon>Bacteria</taxon>
        <taxon>Pseudomonadati</taxon>
        <taxon>Pseudomonadota</taxon>
        <taxon>Alphaproteobacteria</taxon>
        <taxon>Hyphomicrobiales</taxon>
        <taxon>Phyllobacteriaceae</taxon>
        <taxon>Borborobacter</taxon>
    </lineage>
</organism>
<comment type="caution">
    <text evidence="2">The sequence shown here is derived from an EMBL/GenBank/DDBJ whole genome shotgun (WGS) entry which is preliminary data.</text>
</comment>
<evidence type="ECO:0000313" key="3">
    <source>
        <dbReference type="Proteomes" id="UP000281647"/>
    </source>
</evidence>